<feature type="compositionally biased region" description="Polar residues" evidence="1">
    <location>
        <begin position="44"/>
        <end position="56"/>
    </location>
</feature>
<dbReference type="Proteomes" id="UP001454036">
    <property type="component" value="Unassembled WGS sequence"/>
</dbReference>
<feature type="compositionally biased region" description="Low complexity" evidence="1">
    <location>
        <begin position="68"/>
        <end position="82"/>
    </location>
</feature>
<dbReference type="AlphaFoldDB" id="A0AAV3QJR6"/>
<reference evidence="2 3" key="1">
    <citation type="submission" date="2024-01" db="EMBL/GenBank/DDBJ databases">
        <title>The complete chloroplast genome sequence of Lithospermum erythrorhizon: insights into the phylogenetic relationship among Boraginaceae species and the maternal lineages of purple gromwells.</title>
        <authorList>
            <person name="Okada T."/>
            <person name="Watanabe K."/>
        </authorList>
    </citation>
    <scope>NUCLEOTIDE SEQUENCE [LARGE SCALE GENOMIC DNA]</scope>
</reference>
<comment type="caution">
    <text evidence="2">The sequence shown here is derived from an EMBL/GenBank/DDBJ whole genome shotgun (WGS) entry which is preliminary data.</text>
</comment>
<protein>
    <submittedName>
        <fullName evidence="2">Uncharacterized protein</fullName>
    </submittedName>
</protein>
<proteinExistence type="predicted"/>
<keyword evidence="3" id="KW-1185">Reference proteome</keyword>
<evidence type="ECO:0000313" key="2">
    <source>
        <dbReference type="EMBL" id="GAA0163928.1"/>
    </source>
</evidence>
<feature type="compositionally biased region" description="Polar residues" evidence="1">
    <location>
        <begin position="1"/>
        <end position="17"/>
    </location>
</feature>
<feature type="region of interest" description="Disordered" evidence="1">
    <location>
        <begin position="1"/>
        <end position="94"/>
    </location>
</feature>
<accession>A0AAV3QJR6</accession>
<gene>
    <name evidence="2" type="ORF">LIER_19682</name>
</gene>
<sequence length="171" mass="18541">MSGGSNQETSTSVQQELAPSRPDSPITDIALDVASRLNEGIISGDQQDAEMTSTDPATIHHPLTTRGSSSAQPSASQTADPAHPGANRGKSADTPIIIRNSLPVEFSNEDLENFRQYFSIPPVVEMRFPLEGDKVSEPMVYPLWNEGPLAPGWTTMYIESLSYGVCFPFFP</sequence>
<organism evidence="2 3">
    <name type="scientific">Lithospermum erythrorhizon</name>
    <name type="common">Purple gromwell</name>
    <name type="synonym">Lithospermum officinale var. erythrorhizon</name>
    <dbReference type="NCBI Taxonomy" id="34254"/>
    <lineage>
        <taxon>Eukaryota</taxon>
        <taxon>Viridiplantae</taxon>
        <taxon>Streptophyta</taxon>
        <taxon>Embryophyta</taxon>
        <taxon>Tracheophyta</taxon>
        <taxon>Spermatophyta</taxon>
        <taxon>Magnoliopsida</taxon>
        <taxon>eudicotyledons</taxon>
        <taxon>Gunneridae</taxon>
        <taxon>Pentapetalae</taxon>
        <taxon>asterids</taxon>
        <taxon>lamiids</taxon>
        <taxon>Boraginales</taxon>
        <taxon>Boraginaceae</taxon>
        <taxon>Boraginoideae</taxon>
        <taxon>Lithospermeae</taxon>
        <taxon>Lithospermum</taxon>
    </lineage>
</organism>
<name>A0AAV3QJR6_LITER</name>
<dbReference type="EMBL" id="BAABME010004895">
    <property type="protein sequence ID" value="GAA0163928.1"/>
    <property type="molecule type" value="Genomic_DNA"/>
</dbReference>
<evidence type="ECO:0000313" key="3">
    <source>
        <dbReference type="Proteomes" id="UP001454036"/>
    </source>
</evidence>
<evidence type="ECO:0000256" key="1">
    <source>
        <dbReference type="SAM" id="MobiDB-lite"/>
    </source>
</evidence>